<dbReference type="RefSeq" id="WP_073595154.1">
    <property type="nucleotide sequence ID" value="NZ_MRCE01000020.1"/>
</dbReference>
<dbReference type="EMBL" id="MRCE01000020">
    <property type="protein sequence ID" value="OKH35667.1"/>
    <property type="molecule type" value="Genomic_DNA"/>
</dbReference>
<gene>
    <name evidence="1" type="ORF">NIES2119_19380</name>
</gene>
<dbReference type="OrthoDB" id="1952868at2"/>
<reference evidence="1 2" key="1">
    <citation type="submission" date="2016-11" db="EMBL/GenBank/DDBJ databases">
        <title>Draft Genome Sequences of Nine Cyanobacterial Strains from Diverse Habitats.</title>
        <authorList>
            <person name="Zhu T."/>
            <person name="Hou S."/>
            <person name="Lu X."/>
            <person name="Hess W.R."/>
        </authorList>
    </citation>
    <scope>NUCLEOTIDE SEQUENCE [LARGE SCALE GENOMIC DNA]</scope>
    <source>
        <strain evidence="1 2">IAM M-71</strain>
    </source>
</reference>
<protein>
    <submittedName>
        <fullName evidence="1">Uncharacterized protein</fullName>
    </submittedName>
</protein>
<dbReference type="AlphaFoldDB" id="A0A1U7IFB1"/>
<organism evidence="1 2">
    <name type="scientific">[Phormidium ambiguum] IAM M-71</name>
    <dbReference type="NCBI Taxonomy" id="454136"/>
    <lineage>
        <taxon>Bacteria</taxon>
        <taxon>Bacillati</taxon>
        <taxon>Cyanobacteriota</taxon>
        <taxon>Cyanophyceae</taxon>
        <taxon>Oscillatoriophycideae</taxon>
        <taxon>Aerosakkonematales</taxon>
        <taxon>Aerosakkonemataceae</taxon>
        <taxon>Floridanema</taxon>
    </lineage>
</organism>
<evidence type="ECO:0000313" key="2">
    <source>
        <dbReference type="Proteomes" id="UP000185860"/>
    </source>
</evidence>
<accession>A0A1U7IFB1</accession>
<comment type="caution">
    <text evidence="1">The sequence shown here is derived from an EMBL/GenBank/DDBJ whole genome shotgun (WGS) entry which is preliminary data.</text>
</comment>
<evidence type="ECO:0000313" key="1">
    <source>
        <dbReference type="EMBL" id="OKH35667.1"/>
    </source>
</evidence>
<dbReference type="Proteomes" id="UP000185860">
    <property type="component" value="Unassembled WGS sequence"/>
</dbReference>
<proteinExistence type="predicted"/>
<name>A0A1U7IFB1_9CYAN</name>
<sequence length="168" mass="19879">MGSYTAQILIGRPHPNHGGIYPTHSLFLSENSRPGWILTSWEDIKDKKIWIPTMEFMLEDGLLMIAFYLLKDPEITLLFSKFAKKIREREPLYNLVTLEELRALHQECQKITKYPKLIISVFEGSTILYQVKQLEKYQMEVEVCLPNYYRLYSMWSQEFYTGGQLPEF</sequence>